<keyword evidence="8" id="KW-0807">Transducer</keyword>
<dbReference type="PANTHER" id="PTHR23112:SF44">
    <property type="entry name" value="CYCLIC AMP RECEPTOR-LIKE PROTEIN G"/>
    <property type="match status" value="1"/>
</dbReference>
<comment type="similarity">
    <text evidence="2">Belongs to the G-protein coupled receptor 5 family.</text>
</comment>
<evidence type="ECO:0000256" key="7">
    <source>
        <dbReference type="ARBA" id="ARBA00023170"/>
    </source>
</evidence>
<evidence type="ECO:0000259" key="11">
    <source>
        <dbReference type="PROSITE" id="PS50261"/>
    </source>
</evidence>
<feature type="transmembrane region" description="Helical" evidence="10">
    <location>
        <begin position="281"/>
        <end position="308"/>
    </location>
</feature>
<evidence type="ECO:0000256" key="10">
    <source>
        <dbReference type="SAM" id="Phobius"/>
    </source>
</evidence>
<evidence type="ECO:0000256" key="6">
    <source>
        <dbReference type="ARBA" id="ARBA00023136"/>
    </source>
</evidence>
<dbReference type="Gene3D" id="1.20.1070.10">
    <property type="entry name" value="Rhodopsin 7-helix transmembrane proteins"/>
    <property type="match status" value="1"/>
</dbReference>
<accession>A0AAN7Z338</accession>
<comment type="subcellular location">
    <subcellularLocation>
        <location evidence="1">Membrane</location>
        <topology evidence="1">Multi-pass membrane protein</topology>
    </subcellularLocation>
</comment>
<evidence type="ECO:0000313" key="12">
    <source>
        <dbReference type="EMBL" id="KAK5582560.1"/>
    </source>
</evidence>
<dbReference type="InterPro" id="IPR022340">
    <property type="entry name" value="GPCR_GCR1_put"/>
</dbReference>
<keyword evidence="3 10" id="KW-0812">Transmembrane</keyword>
<dbReference type="EMBL" id="JAVFKY010000001">
    <property type="protein sequence ID" value="KAK5582560.1"/>
    <property type="molecule type" value="Genomic_DNA"/>
</dbReference>
<feature type="transmembrane region" description="Helical" evidence="10">
    <location>
        <begin position="164"/>
        <end position="185"/>
    </location>
</feature>
<dbReference type="PROSITE" id="PS50261">
    <property type="entry name" value="G_PROTEIN_RECEP_F2_4"/>
    <property type="match status" value="1"/>
</dbReference>
<dbReference type="GO" id="GO:0007166">
    <property type="term" value="P:cell surface receptor signaling pathway"/>
    <property type="evidence" value="ECO:0007669"/>
    <property type="project" value="InterPro"/>
</dbReference>
<feature type="region of interest" description="Disordered" evidence="9">
    <location>
        <begin position="424"/>
        <end position="447"/>
    </location>
</feature>
<protein>
    <recommendedName>
        <fullName evidence="11">G-protein coupled receptors family 2 profile 2 domain-containing protein</fullName>
    </recommendedName>
</protein>
<evidence type="ECO:0000256" key="1">
    <source>
        <dbReference type="ARBA" id="ARBA00004141"/>
    </source>
</evidence>
<dbReference type="InterPro" id="IPR022343">
    <property type="entry name" value="GCR1-cAMP_receptor"/>
</dbReference>
<feature type="domain" description="G-protein coupled receptors family 2 profile 2" evidence="11">
    <location>
        <begin position="15"/>
        <end position="142"/>
    </location>
</feature>
<keyword evidence="4 10" id="KW-1133">Transmembrane helix</keyword>
<keyword evidence="13" id="KW-1185">Reference proteome</keyword>
<evidence type="ECO:0000256" key="3">
    <source>
        <dbReference type="ARBA" id="ARBA00022692"/>
    </source>
</evidence>
<dbReference type="AlphaFoldDB" id="A0AAN7Z338"/>
<gene>
    <name evidence="12" type="ORF">RB653_004145</name>
</gene>
<dbReference type="PANTHER" id="PTHR23112">
    <property type="entry name" value="G PROTEIN-COUPLED RECEPTOR 157-RELATED"/>
    <property type="match status" value="1"/>
</dbReference>
<reference evidence="12 13" key="1">
    <citation type="submission" date="2023-11" db="EMBL/GenBank/DDBJ databases">
        <title>Dfirmibasis_genome.</title>
        <authorList>
            <person name="Edelbroek B."/>
            <person name="Kjellin J."/>
            <person name="Jerlstrom-Hultqvist J."/>
            <person name="Soderbom F."/>
        </authorList>
    </citation>
    <scope>NUCLEOTIDE SEQUENCE [LARGE SCALE GENOMIC DNA]</scope>
    <source>
        <strain evidence="12 13">TNS-C-14</strain>
    </source>
</reference>
<dbReference type="PRINTS" id="PR02000">
    <property type="entry name" value="GCR1PLANT"/>
</dbReference>
<evidence type="ECO:0000256" key="9">
    <source>
        <dbReference type="SAM" id="MobiDB-lite"/>
    </source>
</evidence>
<feature type="transmembrane region" description="Helical" evidence="10">
    <location>
        <begin position="51"/>
        <end position="71"/>
    </location>
</feature>
<dbReference type="GO" id="GO:0005886">
    <property type="term" value="C:plasma membrane"/>
    <property type="evidence" value="ECO:0007669"/>
    <property type="project" value="TreeGrafter"/>
</dbReference>
<feature type="transmembrane region" description="Helical" evidence="10">
    <location>
        <begin position="17"/>
        <end position="39"/>
    </location>
</feature>
<dbReference type="SUPFAM" id="SSF81321">
    <property type="entry name" value="Family A G protein-coupled receptor-like"/>
    <property type="match status" value="1"/>
</dbReference>
<dbReference type="InterPro" id="IPR017981">
    <property type="entry name" value="GPCR_2-like_7TM"/>
</dbReference>
<name>A0AAN7Z338_9MYCE</name>
<dbReference type="InterPro" id="IPR000832">
    <property type="entry name" value="GPCR_2_secretin-like"/>
</dbReference>
<feature type="region of interest" description="Disordered" evidence="9">
    <location>
        <begin position="370"/>
        <end position="394"/>
    </location>
</feature>
<dbReference type="Proteomes" id="UP001344447">
    <property type="component" value="Unassembled WGS sequence"/>
</dbReference>
<feature type="transmembrane region" description="Helical" evidence="10">
    <location>
        <begin position="130"/>
        <end position="152"/>
    </location>
</feature>
<dbReference type="GO" id="GO:0007189">
    <property type="term" value="P:adenylate cyclase-activating G protein-coupled receptor signaling pathway"/>
    <property type="evidence" value="ECO:0007669"/>
    <property type="project" value="TreeGrafter"/>
</dbReference>
<feature type="transmembrane region" description="Helical" evidence="10">
    <location>
        <begin position="314"/>
        <end position="336"/>
    </location>
</feature>
<evidence type="ECO:0000256" key="4">
    <source>
        <dbReference type="ARBA" id="ARBA00022989"/>
    </source>
</evidence>
<keyword evidence="6 10" id="KW-0472">Membrane</keyword>
<dbReference type="Pfam" id="PF00002">
    <property type="entry name" value="7tm_2"/>
    <property type="match status" value="1"/>
</dbReference>
<comment type="caution">
    <text evidence="12">The sequence shown here is derived from an EMBL/GenBank/DDBJ whole genome shotgun (WGS) entry which is preliminary data.</text>
</comment>
<dbReference type="PRINTS" id="PR02001">
    <property type="entry name" value="GCR1CAMPR"/>
</dbReference>
<evidence type="ECO:0000256" key="2">
    <source>
        <dbReference type="ARBA" id="ARBA00008360"/>
    </source>
</evidence>
<dbReference type="GO" id="GO:0004930">
    <property type="term" value="F:G protein-coupled receptor activity"/>
    <property type="evidence" value="ECO:0007669"/>
    <property type="project" value="UniProtKB-KW"/>
</dbReference>
<keyword evidence="7" id="KW-0675">Receptor</keyword>
<organism evidence="12 13">
    <name type="scientific">Dictyostelium firmibasis</name>
    <dbReference type="NCBI Taxonomy" id="79012"/>
    <lineage>
        <taxon>Eukaryota</taxon>
        <taxon>Amoebozoa</taxon>
        <taxon>Evosea</taxon>
        <taxon>Eumycetozoa</taxon>
        <taxon>Dictyostelia</taxon>
        <taxon>Dictyosteliales</taxon>
        <taxon>Dictyosteliaceae</taxon>
        <taxon>Dictyostelium</taxon>
    </lineage>
</organism>
<evidence type="ECO:0000313" key="13">
    <source>
        <dbReference type="Proteomes" id="UP001344447"/>
    </source>
</evidence>
<evidence type="ECO:0000256" key="5">
    <source>
        <dbReference type="ARBA" id="ARBA00023040"/>
    </source>
</evidence>
<sequence>MSSIIFIPNDTDNINSILVTISSSLSLVGCLFILCIYIYYKELREFQLKLIFIMTINDFIISIIFLIATHIKPKYFDVITNAFPFFCNFPDSLLHYFFLSSFFWEVCIAHTLIQVIKYNNDKVEDNLKRYFLFSYGLSALLIGSLFCLRNYSKIDCHHDSIFPHLLFFIPLILTWIYNIIVCVLLTKTFKKQAMNFGYSLGINGGSGSYINFNDSHSIDNYSNIIIKNTVVNNDIINNSNNNNPMGNSIINNSISNININSSQQSSKRNNSKKRIGKTPNIIWTSIFFLFSFGFIWSWSILVIILKYLSLDLKYILMISYFFIPLHGCMNAVCFGVNDRLRMNLKKSCTKYYYKFLGLFNLDKRKSYGINKNNNKNNSGGGSNNGEERSLIDYSPDEDDEDDGIYYQIPSPSLIDQHSSNFTDFSVISDNNNNSNNNNGPYNPTRSNSITELLYNNLNSLNAIRSLSNNNINNNNNGFCTIDEDESK</sequence>
<proteinExistence type="inferred from homology"/>
<evidence type="ECO:0000256" key="8">
    <source>
        <dbReference type="ARBA" id="ARBA00023224"/>
    </source>
</evidence>
<keyword evidence="5" id="KW-0297">G-protein coupled receptor</keyword>
<feature type="transmembrane region" description="Helical" evidence="10">
    <location>
        <begin position="93"/>
        <end position="118"/>
    </location>
</feature>